<dbReference type="EMBL" id="UOGG01000230">
    <property type="protein sequence ID" value="VAX32973.1"/>
    <property type="molecule type" value="Genomic_DNA"/>
</dbReference>
<dbReference type="GO" id="GO:0020037">
    <property type="term" value="F:heme binding"/>
    <property type="evidence" value="ECO:0007669"/>
    <property type="project" value="InterPro"/>
</dbReference>
<dbReference type="GO" id="GO:0009055">
    <property type="term" value="F:electron transfer activity"/>
    <property type="evidence" value="ECO:0007669"/>
    <property type="project" value="InterPro"/>
</dbReference>
<evidence type="ECO:0000256" key="2">
    <source>
        <dbReference type="ARBA" id="ARBA00022723"/>
    </source>
</evidence>
<evidence type="ECO:0000256" key="1">
    <source>
        <dbReference type="ARBA" id="ARBA00022617"/>
    </source>
</evidence>
<dbReference type="AlphaFoldDB" id="A0A3B1D821"/>
<keyword evidence="3" id="KW-0408">Iron</keyword>
<dbReference type="GO" id="GO:0046872">
    <property type="term" value="F:metal ion binding"/>
    <property type="evidence" value="ECO:0007669"/>
    <property type="project" value="UniProtKB-KW"/>
</dbReference>
<dbReference type="Gene3D" id="1.10.760.10">
    <property type="entry name" value="Cytochrome c-like domain"/>
    <property type="match status" value="1"/>
</dbReference>
<reference evidence="6" key="1">
    <citation type="submission" date="2018-06" db="EMBL/GenBank/DDBJ databases">
        <authorList>
            <person name="Zhirakovskaya E."/>
        </authorList>
    </citation>
    <scope>NUCLEOTIDE SEQUENCE</scope>
</reference>
<dbReference type="SUPFAM" id="SSF46626">
    <property type="entry name" value="Cytochrome c"/>
    <property type="match status" value="1"/>
</dbReference>
<gene>
    <name evidence="6" type="ORF">MNBD_NITROSPINAE05-1238</name>
</gene>
<keyword evidence="2" id="KW-0479">Metal-binding</keyword>
<name>A0A3B1D821_9ZZZZ</name>
<sequence length="151" mass="16573">MTLKNWFIIFLFGWMIPPLSGCGDSPKEAPAPSLPSKATRAPEAPAPSAPKKIMVTAQTRETYQWYCTQCHGLKGKGDGVNAKLLTVPPRDHTKASYLETRTDKQLFDAIKLGGLAVGRAPCMPSWGNTLDEKMILSLVGYIRELCDCEAF</sequence>
<protein>
    <recommendedName>
        <fullName evidence="5">Cytochrome c domain-containing protein</fullName>
    </recommendedName>
</protein>
<dbReference type="Pfam" id="PF13442">
    <property type="entry name" value="Cytochrome_CBB3"/>
    <property type="match status" value="1"/>
</dbReference>
<evidence type="ECO:0000313" key="6">
    <source>
        <dbReference type="EMBL" id="VAX32973.1"/>
    </source>
</evidence>
<evidence type="ECO:0000256" key="3">
    <source>
        <dbReference type="ARBA" id="ARBA00023004"/>
    </source>
</evidence>
<organism evidence="6">
    <name type="scientific">hydrothermal vent metagenome</name>
    <dbReference type="NCBI Taxonomy" id="652676"/>
    <lineage>
        <taxon>unclassified sequences</taxon>
        <taxon>metagenomes</taxon>
        <taxon>ecological metagenomes</taxon>
    </lineage>
</organism>
<dbReference type="InterPro" id="IPR036909">
    <property type="entry name" value="Cyt_c-like_dom_sf"/>
</dbReference>
<feature type="domain" description="Cytochrome c" evidence="5">
    <location>
        <begin position="54"/>
        <end position="146"/>
    </location>
</feature>
<dbReference type="InterPro" id="IPR009056">
    <property type="entry name" value="Cyt_c-like_dom"/>
</dbReference>
<evidence type="ECO:0000259" key="5">
    <source>
        <dbReference type="PROSITE" id="PS51007"/>
    </source>
</evidence>
<accession>A0A3B1D821</accession>
<keyword evidence="1" id="KW-0349">Heme</keyword>
<dbReference type="PROSITE" id="PS51007">
    <property type="entry name" value="CYTC"/>
    <property type="match status" value="1"/>
</dbReference>
<feature type="region of interest" description="Disordered" evidence="4">
    <location>
        <begin position="25"/>
        <end position="50"/>
    </location>
</feature>
<evidence type="ECO:0000256" key="4">
    <source>
        <dbReference type="SAM" id="MobiDB-lite"/>
    </source>
</evidence>
<proteinExistence type="predicted"/>